<sequence>MQDSTTSIGTPGNNDDALHEEHTGQEWQQLNSQQRLYLLTDFCKFSLPYTNPGNIESWKRVNGTQLYTVHPTEYVDADGTIHTNWLYGKIGRLLLIWISTQVMLHKADDTLTLVLPRSLNQLMKEIGIERSSGKPTGNDYARFRQAIQAVSGLHTIVTTFAGTNTAGSLKSKNFIIADTVEIYWSAQTISNNSTIKLSKDTFTLIKEHSTPLDAAAVMLLTSTNPITKGRSRGQDLDLYCWLSARNYSLIHSGSWQTAPITWQQLAHQFGNTYGRLDNFINRFKKSLETVRMVWPDLNVEVVDGQGIILHRSKRSVIAKRKPTGN</sequence>
<name>A0AB39UFK7_9BIFI</name>
<evidence type="ECO:0000256" key="1">
    <source>
        <dbReference type="SAM" id="MobiDB-lite"/>
    </source>
</evidence>
<geneLocation type="plasmid" evidence="2">
    <name>unnamed1</name>
</geneLocation>
<feature type="compositionally biased region" description="Polar residues" evidence="1">
    <location>
        <begin position="1"/>
        <end position="13"/>
    </location>
</feature>
<dbReference type="RefSeq" id="WP_369343224.1">
    <property type="nucleotide sequence ID" value="NZ_CP129676.1"/>
</dbReference>
<evidence type="ECO:0000313" key="2">
    <source>
        <dbReference type="EMBL" id="XDS47694.1"/>
    </source>
</evidence>
<reference evidence="2" key="1">
    <citation type="submission" date="2023-07" db="EMBL/GenBank/DDBJ databases">
        <title>Bifidobacterium aquikefiriaerophilum sp. nov. and Bifidobacterium eccum sp. nov., isolated from water kefir.</title>
        <authorList>
            <person name="Breselge S."/>
            <person name="Bellassi P."/>
            <person name="Barcenilla C."/>
            <person name="Alvarez-Ordonez A."/>
            <person name="Morelli L."/>
            <person name="Cotter P.D."/>
        </authorList>
    </citation>
    <scope>NUCLEOTIDE SEQUENCE</scope>
    <source>
        <strain evidence="2">WK048_4_13</strain>
        <plasmid evidence="2">unnamed1</plasmid>
    </source>
</reference>
<protein>
    <submittedName>
        <fullName evidence="2">Replication protein RepA</fullName>
    </submittedName>
</protein>
<accession>A0AB39UFK7</accession>
<dbReference type="AlphaFoldDB" id="A0AB39UFK7"/>
<gene>
    <name evidence="2" type="ORF">QN217_11050</name>
</gene>
<proteinExistence type="predicted"/>
<organism evidence="2">
    <name type="scientific">Bifidobacterium fermentum</name>
    <dbReference type="NCBI Taxonomy" id="3059035"/>
    <lineage>
        <taxon>Bacteria</taxon>
        <taxon>Bacillati</taxon>
        <taxon>Actinomycetota</taxon>
        <taxon>Actinomycetes</taxon>
        <taxon>Bifidobacteriales</taxon>
        <taxon>Bifidobacteriaceae</taxon>
        <taxon>Bifidobacterium</taxon>
    </lineage>
</organism>
<dbReference type="Pfam" id="PF04796">
    <property type="entry name" value="RepA_C"/>
    <property type="match status" value="1"/>
</dbReference>
<dbReference type="EMBL" id="CP129676">
    <property type="protein sequence ID" value="XDS47694.1"/>
    <property type="molecule type" value="Genomic_DNA"/>
</dbReference>
<keyword evidence="2" id="KW-0614">Plasmid</keyword>
<feature type="region of interest" description="Disordered" evidence="1">
    <location>
        <begin position="1"/>
        <end position="24"/>
    </location>
</feature>
<dbReference type="InterPro" id="IPR006881">
    <property type="entry name" value="RepA_C"/>
</dbReference>